<reference evidence="1 2" key="1">
    <citation type="journal article" date="2016" name="Int. J. Syst. Evol. Microbiol.">
        <title>Descriptions of Anaerotaenia torta gen. nov., sp. nov. and Anaerocolumna cellulosilytica gen. nov., sp. nov. isolated from a methanogenic reactor of cattle waste.</title>
        <authorList>
            <person name="Uek A."/>
            <person name="Ohtaki Y."/>
            <person name="Kaku N."/>
            <person name="Ueki K."/>
        </authorList>
    </citation>
    <scope>NUCLEOTIDE SEQUENCE [LARGE SCALE GENOMIC DNA]</scope>
    <source>
        <strain evidence="1 2">SN021</strain>
    </source>
</reference>
<gene>
    <name evidence="1" type="ORF">acsn021_20130</name>
</gene>
<dbReference type="GO" id="GO:0032259">
    <property type="term" value="P:methylation"/>
    <property type="evidence" value="ECO:0007669"/>
    <property type="project" value="UniProtKB-KW"/>
</dbReference>
<name>A0A6S6QUZ6_9FIRM</name>
<proteinExistence type="predicted"/>
<dbReference type="InterPro" id="IPR013216">
    <property type="entry name" value="Methyltransf_11"/>
</dbReference>
<dbReference type="AlphaFoldDB" id="A0A6S6QUZ6"/>
<keyword evidence="2" id="KW-1185">Reference proteome</keyword>
<evidence type="ECO:0000313" key="1">
    <source>
        <dbReference type="EMBL" id="BCJ94444.1"/>
    </source>
</evidence>
<dbReference type="Pfam" id="PF08241">
    <property type="entry name" value="Methyltransf_11"/>
    <property type="match status" value="1"/>
</dbReference>
<organism evidence="1 2">
    <name type="scientific">Anaerocolumna cellulosilytica</name>
    <dbReference type="NCBI Taxonomy" id="433286"/>
    <lineage>
        <taxon>Bacteria</taxon>
        <taxon>Bacillati</taxon>
        <taxon>Bacillota</taxon>
        <taxon>Clostridia</taxon>
        <taxon>Lachnospirales</taxon>
        <taxon>Lachnospiraceae</taxon>
        <taxon>Anaerocolumna</taxon>
    </lineage>
</organism>
<dbReference type="GO" id="GO:0008757">
    <property type="term" value="F:S-adenosylmethionine-dependent methyltransferase activity"/>
    <property type="evidence" value="ECO:0007669"/>
    <property type="project" value="InterPro"/>
</dbReference>
<dbReference type="EMBL" id="AP023367">
    <property type="protein sequence ID" value="BCJ94444.1"/>
    <property type="molecule type" value="Genomic_DNA"/>
</dbReference>
<dbReference type="SUPFAM" id="SSF53335">
    <property type="entry name" value="S-adenosyl-L-methionine-dependent methyltransferases"/>
    <property type="match status" value="1"/>
</dbReference>
<keyword evidence="1" id="KW-0808">Transferase</keyword>
<dbReference type="Gene3D" id="3.40.50.150">
    <property type="entry name" value="Vaccinia Virus protein VP39"/>
    <property type="match status" value="1"/>
</dbReference>
<dbReference type="Proteomes" id="UP000515561">
    <property type="component" value="Chromosome"/>
</dbReference>
<keyword evidence="1" id="KW-0489">Methyltransferase</keyword>
<dbReference type="CDD" id="cd02440">
    <property type="entry name" value="AdoMet_MTases"/>
    <property type="match status" value="1"/>
</dbReference>
<protein>
    <submittedName>
        <fullName evidence="1">SAM-dependent methyltransferase</fullName>
    </submittedName>
</protein>
<dbReference type="InterPro" id="IPR029063">
    <property type="entry name" value="SAM-dependent_MTases_sf"/>
</dbReference>
<dbReference type="RefSeq" id="WP_184093320.1">
    <property type="nucleotide sequence ID" value="NZ_AP023367.1"/>
</dbReference>
<dbReference type="KEGG" id="acel:acsn021_20130"/>
<accession>A0A6S6QUZ6</accession>
<evidence type="ECO:0000313" key="2">
    <source>
        <dbReference type="Proteomes" id="UP000515561"/>
    </source>
</evidence>
<sequence>MENRLQIIAESYNRSIEFGRQGINLYEKLPDYIINDPDFPAYQKLNLSGELSGSEIKEIYNYLLPNKNMKFIDLGCCLNLRFKGYDKWPSTYYGIDISSKTIELLTEFATANNLQIGSLHCGSIHKMPFKDNMFDIGACIGVLEYFEKDYVAKAIVEAHRVIKPYGKFVLDIPNLGTPVCRIMMLIEEHMGRTDKFNMSPQEFEELIQGYFEIEKAIEVDSGGMIEYYLRCKK</sequence>